<reference evidence="2 3" key="1">
    <citation type="submission" date="2019-04" db="EMBL/GenBank/DDBJ databases">
        <authorList>
            <person name="Ashton P.M."/>
            <person name="Dallman T."/>
            <person name="Nair S."/>
            <person name="De Pinna E."/>
            <person name="Peters T."/>
            <person name="Grant K."/>
        </authorList>
    </citation>
    <scope>NUCLEOTIDE SEQUENCE [LARGE SCALE GENOMIC DNA]</scope>
    <source>
        <strain evidence="2 3">289003</strain>
    </source>
</reference>
<name>A0A9P2EGZ7_LISMN</name>
<evidence type="ECO:0000313" key="3">
    <source>
        <dbReference type="Proteomes" id="UP000546397"/>
    </source>
</evidence>
<feature type="non-terminal residue" evidence="2">
    <location>
        <position position="1"/>
    </location>
</feature>
<sequence length="74" mass="8426">VDPSKPTDPKKPSTEKTPLKVVDNKQHTATYEAAKPLPKTGDQTNNWVIWTGICLLSMSMLLWVVMRGRKKKYQ</sequence>
<keyword evidence="1" id="KW-0812">Transmembrane</keyword>
<accession>A0A9P2EGZ7</accession>
<feature type="transmembrane region" description="Helical" evidence="1">
    <location>
        <begin position="47"/>
        <end position="66"/>
    </location>
</feature>
<protein>
    <submittedName>
        <fullName evidence="2">LPXTG cell wall anchor domain-containing protein</fullName>
    </submittedName>
</protein>
<organism evidence="2 3">
    <name type="scientific">Listeria monocytogenes</name>
    <dbReference type="NCBI Taxonomy" id="1639"/>
    <lineage>
        <taxon>Bacteria</taxon>
        <taxon>Bacillati</taxon>
        <taxon>Bacillota</taxon>
        <taxon>Bacilli</taxon>
        <taxon>Bacillales</taxon>
        <taxon>Listeriaceae</taxon>
        <taxon>Listeria</taxon>
    </lineage>
</organism>
<dbReference type="AlphaFoldDB" id="A0A9P2EGZ7"/>
<proteinExistence type="predicted"/>
<evidence type="ECO:0000313" key="2">
    <source>
        <dbReference type="EMBL" id="EAG9520719.1"/>
    </source>
</evidence>
<gene>
    <name evidence="2" type="ORF">D4B11_13140</name>
</gene>
<evidence type="ECO:0000256" key="1">
    <source>
        <dbReference type="SAM" id="Phobius"/>
    </source>
</evidence>
<keyword evidence="1" id="KW-1133">Transmembrane helix</keyword>
<keyword evidence="1" id="KW-0472">Membrane</keyword>
<comment type="caution">
    <text evidence="2">The sequence shown here is derived from an EMBL/GenBank/DDBJ whole genome shotgun (WGS) entry which is preliminary data.</text>
</comment>
<dbReference type="EMBL" id="AABEMN010000021">
    <property type="protein sequence ID" value="EAG9520719.1"/>
    <property type="molecule type" value="Genomic_DNA"/>
</dbReference>
<dbReference type="NCBIfam" id="TIGR01167">
    <property type="entry name" value="LPXTG_anchor"/>
    <property type="match status" value="1"/>
</dbReference>
<dbReference type="Proteomes" id="UP000546397">
    <property type="component" value="Unassembled WGS sequence"/>
</dbReference>